<organism evidence="2 3">
    <name type="scientific">Brevundimonas terrae</name>
    <dbReference type="NCBI Taxonomy" id="363631"/>
    <lineage>
        <taxon>Bacteria</taxon>
        <taxon>Pseudomonadati</taxon>
        <taxon>Pseudomonadota</taxon>
        <taxon>Alphaproteobacteria</taxon>
        <taxon>Caulobacterales</taxon>
        <taxon>Caulobacteraceae</taxon>
        <taxon>Brevundimonas</taxon>
    </lineage>
</organism>
<evidence type="ECO:0008006" key="4">
    <source>
        <dbReference type="Google" id="ProtNLM"/>
    </source>
</evidence>
<dbReference type="Pfam" id="PF20101">
    <property type="entry name" value="DUF6491"/>
    <property type="match status" value="1"/>
</dbReference>
<dbReference type="Proteomes" id="UP001500791">
    <property type="component" value="Unassembled WGS sequence"/>
</dbReference>
<reference evidence="2 3" key="1">
    <citation type="journal article" date="2019" name="Int. J. Syst. Evol. Microbiol.">
        <title>The Global Catalogue of Microorganisms (GCM) 10K type strain sequencing project: providing services to taxonomists for standard genome sequencing and annotation.</title>
        <authorList>
            <consortium name="The Broad Institute Genomics Platform"/>
            <consortium name="The Broad Institute Genome Sequencing Center for Infectious Disease"/>
            <person name="Wu L."/>
            <person name="Ma J."/>
        </authorList>
    </citation>
    <scope>NUCLEOTIDE SEQUENCE [LARGE SCALE GENOMIC DNA]</scope>
    <source>
        <strain evidence="2 3">JCM 13476</strain>
    </source>
</reference>
<evidence type="ECO:0000256" key="1">
    <source>
        <dbReference type="SAM" id="SignalP"/>
    </source>
</evidence>
<keyword evidence="3" id="KW-1185">Reference proteome</keyword>
<sequence length="143" mass="15013">MMNLKYASALALLTMVSACAPVAGNGSKTSADIAGTSPRECFFSDQVRGFTAPKRDTIHLQVDSNRTFELEAFGVCNDLDDAFGIALIPDLGMTRVCTGDTARVLTRGGVEPVTPCRVRVVKRVVVDPAAKPVSGSAESPPVA</sequence>
<evidence type="ECO:0000313" key="3">
    <source>
        <dbReference type="Proteomes" id="UP001500791"/>
    </source>
</evidence>
<proteinExistence type="predicted"/>
<dbReference type="InterPro" id="IPR045500">
    <property type="entry name" value="DUF6491"/>
</dbReference>
<accession>A0ABN0Y8S1</accession>
<keyword evidence="1" id="KW-0732">Signal</keyword>
<comment type="caution">
    <text evidence="2">The sequence shown here is derived from an EMBL/GenBank/DDBJ whole genome shotgun (WGS) entry which is preliminary data.</text>
</comment>
<dbReference type="EMBL" id="BAAAEJ010000003">
    <property type="protein sequence ID" value="GAA0385821.1"/>
    <property type="molecule type" value="Genomic_DNA"/>
</dbReference>
<feature type="signal peptide" evidence="1">
    <location>
        <begin position="1"/>
        <end position="20"/>
    </location>
</feature>
<name>A0ABN0Y8S1_9CAUL</name>
<feature type="chain" id="PRO_5046411973" description="Lipoprotein" evidence="1">
    <location>
        <begin position="21"/>
        <end position="143"/>
    </location>
</feature>
<gene>
    <name evidence="2" type="ORF">GCM10009093_10900</name>
</gene>
<protein>
    <recommendedName>
        <fullName evidence="4">Lipoprotein</fullName>
    </recommendedName>
</protein>
<dbReference type="PROSITE" id="PS51257">
    <property type="entry name" value="PROKAR_LIPOPROTEIN"/>
    <property type="match status" value="1"/>
</dbReference>
<dbReference type="RefSeq" id="WP_167174079.1">
    <property type="nucleotide sequence ID" value="NZ_BAAAEJ010000003.1"/>
</dbReference>
<evidence type="ECO:0000313" key="2">
    <source>
        <dbReference type="EMBL" id="GAA0385821.1"/>
    </source>
</evidence>